<dbReference type="PANTHER" id="PTHR42738:SF7">
    <property type="entry name" value="HYDROXYMETHYLGLUTARYL-COA LYASE"/>
    <property type="match status" value="1"/>
</dbReference>
<protein>
    <submittedName>
        <fullName evidence="7">Hydroxymethylglutaryl-CoA lyase</fullName>
        <ecNumber evidence="7">4.1.3.4</ecNumber>
    </submittedName>
</protein>
<comment type="similarity">
    <text evidence="1">Belongs to the HMG-CoA lyase family.</text>
</comment>
<dbReference type="InterPro" id="IPR013785">
    <property type="entry name" value="Aldolase_TIM"/>
</dbReference>
<dbReference type="PROSITE" id="PS50991">
    <property type="entry name" value="PYR_CT"/>
    <property type="match status" value="1"/>
</dbReference>
<dbReference type="EMBL" id="JARXVC010000006">
    <property type="protein sequence ID" value="MDH6281650.1"/>
    <property type="molecule type" value="Genomic_DNA"/>
</dbReference>
<dbReference type="PROSITE" id="PS00815">
    <property type="entry name" value="AIPM_HOMOCIT_SYNTH_1"/>
    <property type="match status" value="1"/>
</dbReference>
<keyword evidence="4 7" id="KW-0456">Lyase</keyword>
<dbReference type="InterPro" id="IPR043594">
    <property type="entry name" value="HMGL"/>
</dbReference>
<dbReference type="Gene3D" id="3.20.20.70">
    <property type="entry name" value="Aldolase class I"/>
    <property type="match status" value="1"/>
</dbReference>
<accession>A0ABT6MBN7</accession>
<dbReference type="SUPFAM" id="SSF51569">
    <property type="entry name" value="Aldolase"/>
    <property type="match status" value="1"/>
</dbReference>
<dbReference type="Proteomes" id="UP001160334">
    <property type="component" value="Unassembled WGS sequence"/>
</dbReference>
<evidence type="ECO:0000313" key="7">
    <source>
        <dbReference type="EMBL" id="MDH6281650.1"/>
    </source>
</evidence>
<evidence type="ECO:0000256" key="4">
    <source>
        <dbReference type="ARBA" id="ARBA00023239"/>
    </source>
</evidence>
<reference evidence="7 8" key="1">
    <citation type="submission" date="2023-04" db="EMBL/GenBank/DDBJ databases">
        <title>Forest soil microbial communities from Buena Vista Peninsula, Colon Province, Panama.</title>
        <authorList>
            <person name="Bouskill N."/>
        </authorList>
    </citation>
    <scope>NUCLEOTIDE SEQUENCE [LARGE SCALE GENOMIC DNA]</scope>
    <source>
        <strain evidence="7 8">CFH S0262</strain>
    </source>
</reference>
<evidence type="ECO:0000256" key="1">
    <source>
        <dbReference type="ARBA" id="ARBA00009405"/>
    </source>
</evidence>
<dbReference type="InterPro" id="IPR002034">
    <property type="entry name" value="AIPM/Hcit_synth_CS"/>
</dbReference>
<organism evidence="7 8">
    <name type="scientific">Prescottella agglutinans</name>
    <dbReference type="NCBI Taxonomy" id="1644129"/>
    <lineage>
        <taxon>Bacteria</taxon>
        <taxon>Bacillati</taxon>
        <taxon>Actinomycetota</taxon>
        <taxon>Actinomycetes</taxon>
        <taxon>Mycobacteriales</taxon>
        <taxon>Nocardiaceae</taxon>
        <taxon>Prescottella</taxon>
    </lineage>
</organism>
<dbReference type="Pfam" id="PF00682">
    <property type="entry name" value="HMGL-like"/>
    <property type="match status" value="1"/>
</dbReference>
<dbReference type="PANTHER" id="PTHR42738">
    <property type="entry name" value="HYDROXYMETHYLGLUTARYL-COA LYASE"/>
    <property type="match status" value="1"/>
</dbReference>
<dbReference type="GO" id="GO:0004419">
    <property type="term" value="F:hydroxymethylglutaryl-CoA lyase activity"/>
    <property type="evidence" value="ECO:0007669"/>
    <property type="project" value="UniProtKB-EC"/>
</dbReference>
<dbReference type="InterPro" id="IPR000891">
    <property type="entry name" value="PYR_CT"/>
</dbReference>
<name>A0ABT6MBN7_9NOCA</name>
<comment type="caution">
    <text evidence="7">The sequence shown here is derived from an EMBL/GenBank/DDBJ whole genome shotgun (WGS) entry which is preliminary data.</text>
</comment>
<sequence length="312" mass="32885">MTYSFAPQSILRDVTLRDGLQLTGKPLSTDRKLEIARGLLALGVPELEIGSMARPDLVPPMANTLEVIGELTPEELDRCWVWVATPRHIEKAAAAGARNFQYCFSASESHNRANIGRSTDDSLAAMPAAIELTRAVGGRIQLCIATSFTCPFEGAVPADRVLSIANDPRADGADDIVLADTLGQAVPAQVAALISRVKAESPQRRIVFHGHDTWGLGVANTLAAITAGATVVDGSLGGLGGCPFAPGASGNTSTEDIAFATRPGWLTPETLTGLVDIAAPMLAELGEPNRSRTAEGTRSEAHVFEWVRPKGQ</sequence>
<dbReference type="EC" id="4.1.3.4" evidence="7"/>
<comment type="similarity">
    <text evidence="5">Belongs to the alpha-IPM synthase/homocitrate synthase family.</text>
</comment>
<evidence type="ECO:0000256" key="5">
    <source>
        <dbReference type="RuleBase" id="RU003523"/>
    </source>
</evidence>
<evidence type="ECO:0000256" key="2">
    <source>
        <dbReference type="ARBA" id="ARBA00022679"/>
    </source>
</evidence>
<evidence type="ECO:0000256" key="3">
    <source>
        <dbReference type="ARBA" id="ARBA00022723"/>
    </source>
</evidence>
<proteinExistence type="inferred from homology"/>
<evidence type="ECO:0000259" key="6">
    <source>
        <dbReference type="PROSITE" id="PS50991"/>
    </source>
</evidence>
<keyword evidence="8" id="KW-1185">Reference proteome</keyword>
<dbReference type="RefSeq" id="WP_280760969.1">
    <property type="nucleotide sequence ID" value="NZ_JARXVC010000006.1"/>
</dbReference>
<evidence type="ECO:0000313" key="8">
    <source>
        <dbReference type="Proteomes" id="UP001160334"/>
    </source>
</evidence>
<gene>
    <name evidence="7" type="ORF">M2280_002871</name>
</gene>
<keyword evidence="2 5" id="KW-0808">Transferase</keyword>
<keyword evidence="3" id="KW-0479">Metal-binding</keyword>
<dbReference type="CDD" id="cd07938">
    <property type="entry name" value="DRE_TIM_HMGL"/>
    <property type="match status" value="1"/>
</dbReference>
<feature type="domain" description="Pyruvate carboxyltransferase" evidence="6">
    <location>
        <begin position="9"/>
        <end position="275"/>
    </location>
</feature>